<organism evidence="1 2">
    <name type="scientific">Planococcus citreus</name>
    <dbReference type="NCBI Taxonomy" id="1373"/>
    <lineage>
        <taxon>Bacteria</taxon>
        <taxon>Bacillati</taxon>
        <taxon>Bacillota</taxon>
        <taxon>Bacilli</taxon>
        <taxon>Bacillales</taxon>
        <taxon>Caryophanaceae</taxon>
        <taxon>Planococcus</taxon>
    </lineage>
</organism>
<reference evidence="1 2" key="1">
    <citation type="submission" date="2018-10" db="EMBL/GenBank/DDBJ databases">
        <title>Genomic Encyclopedia of Type Strains, Phase IV (KMG-IV): sequencing the most valuable type-strain genomes for metagenomic binning, comparative biology and taxonomic classification.</title>
        <authorList>
            <person name="Goeker M."/>
        </authorList>
    </citation>
    <scope>NUCLEOTIDE SEQUENCE [LARGE SCALE GENOMIC DNA]</scope>
    <source>
        <strain evidence="1 2">DSM 20549</strain>
    </source>
</reference>
<proteinExistence type="predicted"/>
<sequence>MADSWGTERAGETNVPCILAHWLNTRPPESSHWSETSPTYIYSINLVVLTTQISSGTSVDLAVQVRYNGRS</sequence>
<dbReference type="Proteomes" id="UP000280791">
    <property type="component" value="Unassembled WGS sequence"/>
</dbReference>
<keyword evidence="2" id="KW-1185">Reference proteome</keyword>
<evidence type="ECO:0000313" key="1">
    <source>
        <dbReference type="EMBL" id="RLJ90864.1"/>
    </source>
</evidence>
<gene>
    <name evidence="1" type="ORF">DFR62_1017</name>
</gene>
<name>A0A497YVD9_9BACL</name>
<accession>A0A497YVD9</accession>
<dbReference type="EMBL" id="RCCP01000001">
    <property type="protein sequence ID" value="RLJ90864.1"/>
    <property type="molecule type" value="Genomic_DNA"/>
</dbReference>
<dbReference type="AlphaFoldDB" id="A0A497YVD9"/>
<protein>
    <submittedName>
        <fullName evidence="1">Uncharacterized protein</fullName>
    </submittedName>
</protein>
<comment type="caution">
    <text evidence="1">The sequence shown here is derived from an EMBL/GenBank/DDBJ whole genome shotgun (WGS) entry which is preliminary data.</text>
</comment>
<evidence type="ECO:0000313" key="2">
    <source>
        <dbReference type="Proteomes" id="UP000280791"/>
    </source>
</evidence>